<reference evidence="1 2" key="1">
    <citation type="submission" date="2016-11" db="EMBL/GenBank/DDBJ databases">
        <authorList>
            <person name="Jaros S."/>
            <person name="Januszkiewicz K."/>
            <person name="Wedrychowicz H."/>
        </authorList>
    </citation>
    <scope>NUCLEOTIDE SEQUENCE [LARGE SCALE GENOMIC DNA]</scope>
    <source>
        <strain evidence="1 2">DSM 21758</strain>
    </source>
</reference>
<gene>
    <name evidence="1" type="ORF">SAMN02745163_01140</name>
</gene>
<accession>A0A1M6FHT3</accession>
<dbReference type="InterPro" id="IPR050484">
    <property type="entry name" value="Transf_Hexapept/Carb_Anhydrase"/>
</dbReference>
<evidence type="ECO:0000313" key="1">
    <source>
        <dbReference type="EMBL" id="SHI97199.1"/>
    </source>
</evidence>
<dbReference type="PANTHER" id="PTHR13061:SF29">
    <property type="entry name" value="GAMMA CARBONIC ANHYDRASE-LIKE 1, MITOCHONDRIAL-RELATED"/>
    <property type="match status" value="1"/>
</dbReference>
<protein>
    <submittedName>
        <fullName evidence="1">Carbonic anhydrase or acetyltransferase, isoleucine patch superfamily</fullName>
    </submittedName>
</protein>
<evidence type="ECO:0000313" key="2">
    <source>
        <dbReference type="Proteomes" id="UP000184310"/>
    </source>
</evidence>
<dbReference type="Proteomes" id="UP000184310">
    <property type="component" value="Unassembled WGS sequence"/>
</dbReference>
<dbReference type="RefSeq" id="WP_072985699.1">
    <property type="nucleotide sequence ID" value="NZ_FQZB01000005.1"/>
</dbReference>
<dbReference type="SUPFAM" id="SSF51161">
    <property type="entry name" value="Trimeric LpxA-like enzymes"/>
    <property type="match status" value="1"/>
</dbReference>
<dbReference type="Pfam" id="PF00132">
    <property type="entry name" value="Hexapep"/>
    <property type="match status" value="1"/>
</dbReference>
<dbReference type="OrthoDB" id="9803036at2"/>
<dbReference type="STRING" id="1121302.SAMN02745163_01140"/>
<dbReference type="GO" id="GO:0016740">
    <property type="term" value="F:transferase activity"/>
    <property type="evidence" value="ECO:0007669"/>
    <property type="project" value="UniProtKB-KW"/>
</dbReference>
<dbReference type="InterPro" id="IPR001451">
    <property type="entry name" value="Hexapep"/>
</dbReference>
<keyword evidence="2" id="KW-1185">Reference proteome</keyword>
<sequence>MILEFLNKTPKIDSDVFIAPSSDIIGDIEIEKDASIWFGAVLRGDVNKIKISRGVNVQDNSVIHVDEDYEVFIGENATIGHNAIIHGATIGNNSLIGMGAIILNGAKIGKNSIIAAGSLVPQNKEIPDGVLCMGSPAKVVRNLSMDEVEKIANSAKHYIKISKKYTIKS</sequence>
<name>A0A1M6FHT3_9CLOT</name>
<dbReference type="AlphaFoldDB" id="A0A1M6FHT3"/>
<organism evidence="1 2">
    <name type="scientific">Clostridium cavendishii DSM 21758</name>
    <dbReference type="NCBI Taxonomy" id="1121302"/>
    <lineage>
        <taxon>Bacteria</taxon>
        <taxon>Bacillati</taxon>
        <taxon>Bacillota</taxon>
        <taxon>Clostridia</taxon>
        <taxon>Eubacteriales</taxon>
        <taxon>Clostridiaceae</taxon>
        <taxon>Clostridium</taxon>
    </lineage>
</organism>
<dbReference type="Gene3D" id="2.160.10.10">
    <property type="entry name" value="Hexapeptide repeat proteins"/>
    <property type="match status" value="1"/>
</dbReference>
<proteinExistence type="predicted"/>
<dbReference type="EMBL" id="FQZB01000005">
    <property type="protein sequence ID" value="SHI97199.1"/>
    <property type="molecule type" value="Genomic_DNA"/>
</dbReference>
<keyword evidence="1" id="KW-0808">Transferase</keyword>
<dbReference type="PANTHER" id="PTHR13061">
    <property type="entry name" value="DYNACTIN SUBUNIT P25"/>
    <property type="match status" value="1"/>
</dbReference>
<dbReference type="InterPro" id="IPR011004">
    <property type="entry name" value="Trimer_LpxA-like_sf"/>
</dbReference>
<dbReference type="CDD" id="cd04645">
    <property type="entry name" value="LbH_gamma_CA_like"/>
    <property type="match status" value="1"/>
</dbReference>
<dbReference type="InterPro" id="IPR047324">
    <property type="entry name" value="LbH_gamma_CA-like"/>
</dbReference>